<dbReference type="PROSITE" id="PS51066">
    <property type="entry name" value="ZF_FPG_2"/>
    <property type="match status" value="1"/>
</dbReference>
<proteinExistence type="inferred from homology"/>
<keyword evidence="10" id="KW-0234">DNA repair</keyword>
<keyword evidence="7" id="KW-0378">Hydrolase</keyword>
<feature type="domain" description="Formamidopyrimidine-DNA glycosylase catalytic" evidence="16">
    <location>
        <begin position="2"/>
        <end position="116"/>
    </location>
</feature>
<dbReference type="SUPFAM" id="SSF46946">
    <property type="entry name" value="S13-like H2TH domain"/>
    <property type="match status" value="1"/>
</dbReference>
<dbReference type="InterPro" id="IPR035937">
    <property type="entry name" value="FPG_N"/>
</dbReference>
<evidence type="ECO:0000256" key="1">
    <source>
        <dbReference type="ARBA" id="ARBA00001668"/>
    </source>
</evidence>
<evidence type="ECO:0000259" key="16">
    <source>
        <dbReference type="PROSITE" id="PS51068"/>
    </source>
</evidence>
<evidence type="ECO:0000256" key="4">
    <source>
        <dbReference type="ARBA" id="ARBA00022723"/>
    </source>
</evidence>
<evidence type="ECO:0000256" key="14">
    <source>
        <dbReference type="PROSITE-ProRule" id="PRU00391"/>
    </source>
</evidence>
<evidence type="ECO:0000313" key="17">
    <source>
        <dbReference type="EMBL" id="RRQ20992.1"/>
    </source>
</evidence>
<sequence>MPELPDVETERRYLAATALHRRITRVHADQDLLEGTTPAAMGRVLHDRRFETTHRHGKFLFAASDGPWWLVLHFGMTGGLVFFKAGGAVSPPRHIRLLFEFDNDYRLAYDCQRKLGLIALCRDPATFVSDRGLGPDALDSRLDLDAFEEARVGRRLPVKAWLMDQQAIAGIGNVYSDEILFHARIHPACRINALDPETVQRLFQLMKKILEQCVKARAEPDRMPVSFLLPHRTPDGCCPRCGVALARQRISGRMAYFCPQCQAESGD</sequence>
<feature type="domain" description="FPG-type" evidence="15">
    <location>
        <begin position="229"/>
        <end position="263"/>
    </location>
</feature>
<dbReference type="GO" id="GO:0008270">
    <property type="term" value="F:zinc ion binding"/>
    <property type="evidence" value="ECO:0007669"/>
    <property type="project" value="UniProtKB-KW"/>
</dbReference>
<accession>A0A426QGW7</accession>
<evidence type="ECO:0000256" key="11">
    <source>
        <dbReference type="ARBA" id="ARBA00023239"/>
    </source>
</evidence>
<dbReference type="SUPFAM" id="SSF81624">
    <property type="entry name" value="N-terminal domain of MutM-like DNA repair proteins"/>
    <property type="match status" value="1"/>
</dbReference>
<comment type="caution">
    <text evidence="17">The sequence shown here is derived from an EMBL/GenBank/DDBJ whole genome shotgun (WGS) entry which is preliminary data.</text>
</comment>
<dbReference type="Gene3D" id="3.20.190.10">
    <property type="entry name" value="MutM-like, N-terminal"/>
    <property type="match status" value="1"/>
</dbReference>
<dbReference type="RefSeq" id="WP_125180205.1">
    <property type="nucleotide sequence ID" value="NZ_QZMU01000001.1"/>
</dbReference>
<keyword evidence="5" id="KW-0227">DNA damage</keyword>
<dbReference type="GO" id="GO:0003684">
    <property type="term" value="F:damaged DNA binding"/>
    <property type="evidence" value="ECO:0007669"/>
    <property type="project" value="InterPro"/>
</dbReference>
<keyword evidence="8" id="KW-0862">Zinc</keyword>
<organism evidence="17 18">
    <name type="scientific">Thiohalobacter thiocyanaticus</name>
    <dbReference type="NCBI Taxonomy" id="585455"/>
    <lineage>
        <taxon>Bacteria</taxon>
        <taxon>Pseudomonadati</taxon>
        <taxon>Pseudomonadota</taxon>
        <taxon>Gammaproteobacteria</taxon>
        <taxon>Thiohalobacterales</taxon>
        <taxon>Thiohalobacteraceae</taxon>
        <taxon>Thiohalobacter</taxon>
    </lineage>
</organism>
<dbReference type="AlphaFoldDB" id="A0A426QGW7"/>
<evidence type="ECO:0000259" key="15">
    <source>
        <dbReference type="PROSITE" id="PS51066"/>
    </source>
</evidence>
<evidence type="ECO:0000256" key="2">
    <source>
        <dbReference type="ARBA" id="ARBA00001947"/>
    </source>
</evidence>
<dbReference type="PANTHER" id="PTHR22993:SF9">
    <property type="entry name" value="FORMAMIDOPYRIMIDINE-DNA GLYCOSYLASE"/>
    <property type="match status" value="1"/>
</dbReference>
<dbReference type="Pfam" id="PF06827">
    <property type="entry name" value="zf-FPG_IleRS"/>
    <property type="match status" value="1"/>
</dbReference>
<dbReference type="GO" id="GO:0006284">
    <property type="term" value="P:base-excision repair"/>
    <property type="evidence" value="ECO:0007669"/>
    <property type="project" value="InterPro"/>
</dbReference>
<keyword evidence="13" id="KW-0326">Glycosidase</keyword>
<evidence type="ECO:0000313" key="18">
    <source>
        <dbReference type="Proteomes" id="UP000287798"/>
    </source>
</evidence>
<gene>
    <name evidence="17" type="ORF">D6C00_02740</name>
</gene>
<evidence type="ECO:0000256" key="7">
    <source>
        <dbReference type="ARBA" id="ARBA00022801"/>
    </source>
</evidence>
<dbReference type="SUPFAM" id="SSF57716">
    <property type="entry name" value="Glucocorticoid receptor-like (DNA-binding domain)"/>
    <property type="match status" value="1"/>
</dbReference>
<keyword evidence="11" id="KW-0456">Lyase</keyword>
<keyword evidence="12" id="KW-0511">Multifunctional enzyme</keyword>
<dbReference type="InterPro" id="IPR015886">
    <property type="entry name" value="H2TH_FPG"/>
</dbReference>
<evidence type="ECO:0000256" key="10">
    <source>
        <dbReference type="ARBA" id="ARBA00023204"/>
    </source>
</evidence>
<dbReference type="Pfam" id="PF01149">
    <property type="entry name" value="Fapy_DNA_glyco"/>
    <property type="match status" value="1"/>
</dbReference>
<dbReference type="InterPro" id="IPR010663">
    <property type="entry name" value="Znf_FPG/IleRS"/>
</dbReference>
<name>A0A426QGW7_9GAMM</name>
<evidence type="ECO:0000256" key="8">
    <source>
        <dbReference type="ARBA" id="ARBA00022833"/>
    </source>
</evidence>
<keyword evidence="4" id="KW-0479">Metal-binding</keyword>
<evidence type="ECO:0000256" key="13">
    <source>
        <dbReference type="ARBA" id="ARBA00023295"/>
    </source>
</evidence>
<dbReference type="InterPro" id="IPR012319">
    <property type="entry name" value="FPG_cat"/>
</dbReference>
<protein>
    <submittedName>
        <fullName evidence="17">Fpg/Nei family DNA glycosylase</fullName>
    </submittedName>
</protein>
<keyword evidence="6 14" id="KW-0863">Zinc-finger</keyword>
<comment type="catalytic activity">
    <reaction evidence="1">
        <text>Hydrolysis of DNA containing ring-opened 7-methylguanine residues, releasing 2,6-diamino-4-hydroxy-5-(N-methyl)formamidopyrimidine.</text>
        <dbReference type="EC" id="3.2.2.23"/>
    </reaction>
</comment>
<keyword evidence="18" id="KW-1185">Reference proteome</keyword>
<dbReference type="EMBL" id="QZMU01000001">
    <property type="protein sequence ID" value="RRQ20992.1"/>
    <property type="molecule type" value="Genomic_DNA"/>
</dbReference>
<dbReference type="SMART" id="SM01232">
    <property type="entry name" value="H2TH"/>
    <property type="match status" value="1"/>
</dbReference>
<dbReference type="Pfam" id="PF06831">
    <property type="entry name" value="H2TH"/>
    <property type="match status" value="1"/>
</dbReference>
<reference evidence="17 18" key="1">
    <citation type="journal article" date="2010" name="Int. J. Syst. Evol. Microbiol.">
        <title>Thiohalobacter thiocyanaticus gen. nov., sp. nov., a moderately halophilic, sulfur-oxidizing gammaproteobacterium from hypersaline lakes, that utilizes thiocyanate.</title>
        <authorList>
            <person name="Sorokin D.Y."/>
            <person name="Kovaleva O.L."/>
            <person name="Tourova T.P."/>
            <person name="Muyzer G."/>
        </authorList>
    </citation>
    <scope>NUCLEOTIDE SEQUENCE [LARGE SCALE GENOMIC DNA]</scope>
    <source>
        <strain evidence="17 18">Hrh1</strain>
    </source>
</reference>
<dbReference type="InterPro" id="IPR010979">
    <property type="entry name" value="Ribosomal_uS13-like_H2TH"/>
</dbReference>
<evidence type="ECO:0000256" key="3">
    <source>
        <dbReference type="ARBA" id="ARBA00009409"/>
    </source>
</evidence>
<keyword evidence="9" id="KW-0238">DNA-binding</keyword>
<dbReference type="OrthoDB" id="9800855at2"/>
<dbReference type="Gene3D" id="1.10.8.50">
    <property type="match status" value="1"/>
</dbReference>
<evidence type="ECO:0000256" key="12">
    <source>
        <dbReference type="ARBA" id="ARBA00023268"/>
    </source>
</evidence>
<dbReference type="GO" id="GO:0008534">
    <property type="term" value="F:oxidized purine nucleobase lesion DNA N-glycosylase activity"/>
    <property type="evidence" value="ECO:0007669"/>
    <property type="project" value="UniProtKB-EC"/>
</dbReference>
<dbReference type="SMART" id="SM00898">
    <property type="entry name" value="Fapy_DNA_glyco"/>
    <property type="match status" value="1"/>
</dbReference>
<dbReference type="GO" id="GO:0003906">
    <property type="term" value="F:DNA-(apurinic or apyrimidinic site) endonuclease activity"/>
    <property type="evidence" value="ECO:0007669"/>
    <property type="project" value="InterPro"/>
</dbReference>
<evidence type="ECO:0000256" key="5">
    <source>
        <dbReference type="ARBA" id="ARBA00022763"/>
    </source>
</evidence>
<dbReference type="PANTHER" id="PTHR22993">
    <property type="entry name" value="FORMAMIDOPYRIMIDINE-DNA GLYCOSYLASE"/>
    <property type="match status" value="1"/>
</dbReference>
<comment type="similarity">
    <text evidence="3">Belongs to the FPG family.</text>
</comment>
<comment type="cofactor">
    <cofactor evidence="2">
        <name>Zn(2+)</name>
        <dbReference type="ChEBI" id="CHEBI:29105"/>
    </cofactor>
</comment>
<evidence type="ECO:0000256" key="9">
    <source>
        <dbReference type="ARBA" id="ARBA00023125"/>
    </source>
</evidence>
<dbReference type="InterPro" id="IPR000214">
    <property type="entry name" value="Znf_DNA_glyclase/AP_lyase"/>
</dbReference>
<dbReference type="GO" id="GO:0016829">
    <property type="term" value="F:lyase activity"/>
    <property type="evidence" value="ECO:0007669"/>
    <property type="project" value="UniProtKB-KW"/>
</dbReference>
<dbReference type="Proteomes" id="UP000287798">
    <property type="component" value="Unassembled WGS sequence"/>
</dbReference>
<dbReference type="PROSITE" id="PS51068">
    <property type="entry name" value="FPG_CAT"/>
    <property type="match status" value="1"/>
</dbReference>
<evidence type="ECO:0000256" key="6">
    <source>
        <dbReference type="ARBA" id="ARBA00022771"/>
    </source>
</evidence>